<dbReference type="Proteomes" id="UP000829354">
    <property type="component" value="Chromosome I"/>
</dbReference>
<sequence>MSSSTLLLCLLAGSSWAFVPDDPALSGTDSFGGYPNDIFYFTRNAFSASSSDTAQQVVEKFLVRMTRSFESKDVAVVSGLFQPGFVFKGCKGTYDKSQIIGLLSQIPSGTKFTLSLKSVLDTGSSIKYTVVASGFGPASIEANFVLNKIDQQLECGEIPACTQISAGEMAKNFLNHAIISIESQDVAKITDLFDVRFLFKGCLGAYNYGHAVRKLTSLPSGTRFSFTLQAVSEYVHSVEFTVVVAGINASPFEAQLVLNKYDKRLEYGHMLACPLIGRSQPEDSNAVVQRFLSSMKETIGSHEAALIGKLFDEAFIFKGCHGTYTKAQAIAKLTSLPSGASFNFSLIDSKWNNQGQIEYTVSVSVPRMDSFKAQFVYCPHRNVLKSGSIENCAARRYSVFY</sequence>
<reference evidence="3 4" key="1">
    <citation type="submission" date="2022-04" db="EMBL/GenBank/DDBJ databases">
        <title>Chromosome-level reference genomes for two strains of Caenorhabditis briggsae: an improved platform for comparative genomics.</title>
        <authorList>
            <person name="Stevens L."/>
            <person name="Andersen E."/>
        </authorList>
    </citation>
    <scope>NUCLEOTIDE SEQUENCE [LARGE SCALE GENOMIC DNA]</scope>
    <source>
        <strain evidence="3">VX34</strain>
        <tissue evidence="3">Whole-organism</tissue>
    </source>
</reference>
<feature type="signal peptide" evidence="1">
    <location>
        <begin position="1"/>
        <end position="17"/>
    </location>
</feature>
<keyword evidence="4" id="KW-1185">Reference proteome</keyword>
<organism evidence="3 4">
    <name type="scientific">Caenorhabditis briggsae</name>
    <dbReference type="NCBI Taxonomy" id="6238"/>
    <lineage>
        <taxon>Eukaryota</taxon>
        <taxon>Metazoa</taxon>
        <taxon>Ecdysozoa</taxon>
        <taxon>Nematoda</taxon>
        <taxon>Chromadorea</taxon>
        <taxon>Rhabditida</taxon>
        <taxon>Rhabditina</taxon>
        <taxon>Rhabditomorpha</taxon>
        <taxon>Rhabditoidea</taxon>
        <taxon>Rhabditidae</taxon>
        <taxon>Peloderinae</taxon>
        <taxon>Caenorhabditis</taxon>
    </lineage>
</organism>
<feature type="domain" description="NTF2-like" evidence="2">
    <location>
        <begin position="56"/>
        <end position="162"/>
    </location>
</feature>
<evidence type="ECO:0000259" key="2">
    <source>
        <dbReference type="Pfam" id="PF26530"/>
    </source>
</evidence>
<gene>
    <name evidence="3" type="ORF">L5515_002165</name>
</gene>
<feature type="chain" id="PRO_5042222170" description="NTF2-like domain-containing protein" evidence="1">
    <location>
        <begin position="18"/>
        <end position="401"/>
    </location>
</feature>
<keyword evidence="1" id="KW-0732">Signal</keyword>
<dbReference type="EMBL" id="CP092620">
    <property type="protein sequence ID" value="UMM14315.1"/>
    <property type="molecule type" value="Genomic_DNA"/>
</dbReference>
<name>A0AAE9E5S9_CAEBR</name>
<dbReference type="PANTHER" id="PTHR33940">
    <property type="entry name" value="PROTEIN CBG13625"/>
    <property type="match status" value="1"/>
</dbReference>
<evidence type="ECO:0000313" key="3">
    <source>
        <dbReference type="EMBL" id="UMM14315.1"/>
    </source>
</evidence>
<dbReference type="AlphaFoldDB" id="A0AAE9E5S9"/>
<feature type="domain" description="NTF2-like" evidence="2">
    <location>
        <begin position="168"/>
        <end position="274"/>
    </location>
</feature>
<dbReference type="PANTHER" id="PTHR33940:SF1">
    <property type="entry name" value="APOLIPOPHORIN-RELATED"/>
    <property type="match status" value="1"/>
</dbReference>
<evidence type="ECO:0000313" key="4">
    <source>
        <dbReference type="Proteomes" id="UP000829354"/>
    </source>
</evidence>
<evidence type="ECO:0000256" key="1">
    <source>
        <dbReference type="SAM" id="SignalP"/>
    </source>
</evidence>
<feature type="domain" description="NTF2-like" evidence="2">
    <location>
        <begin position="285"/>
        <end position="393"/>
    </location>
</feature>
<proteinExistence type="predicted"/>
<dbReference type="InterPro" id="IPR058721">
    <property type="entry name" value="NTF2_3"/>
</dbReference>
<protein>
    <recommendedName>
        <fullName evidence="2">NTF2-like domain-containing protein</fullName>
    </recommendedName>
</protein>
<accession>A0AAE9E5S9</accession>
<dbReference type="Pfam" id="PF26530">
    <property type="entry name" value="NTF2_3"/>
    <property type="match status" value="3"/>
</dbReference>